<feature type="region of interest" description="Disordered" evidence="1">
    <location>
        <begin position="99"/>
        <end position="119"/>
    </location>
</feature>
<keyword evidence="2" id="KW-0812">Transmembrane</keyword>
<dbReference type="AlphaFoldDB" id="A0A3A4NMU0"/>
<dbReference type="Pfam" id="PF01551">
    <property type="entry name" value="Peptidase_M23"/>
    <property type="match status" value="1"/>
</dbReference>
<dbReference type="InterPro" id="IPR050570">
    <property type="entry name" value="Cell_wall_metabolism_enzyme"/>
</dbReference>
<sequence>MQKKWNVLIVPNSPGRDVYSFELSLKSLRRAAAGAASLLIISFLALVLVGYTWRQSKADRIASLETQLKHRDVELSQLNREFAMLKDLEEKLRTMAGLEPRDRMEGPPMGGGQGGPSPSDDVFDYAEVFPESPDLPRLFSPGDLKKGSSDLKNSFEEVLQIFEREKARLSSIPSINPVCSQDAWISSAFGYREDPISGDNRFHEGCDIVAPRKTPIVAPADGIVSFAGWSEGMGRMVEIEHGYGYTTRYGHAAKLFVKRGDMVMRGDVIAHVGSSGRSTGPHLHYEVRYNNQLVNPYQYLVE</sequence>
<evidence type="ECO:0000259" key="3">
    <source>
        <dbReference type="Pfam" id="PF01551"/>
    </source>
</evidence>
<feature type="transmembrane region" description="Helical" evidence="2">
    <location>
        <begin position="31"/>
        <end position="53"/>
    </location>
</feature>
<dbReference type="InterPro" id="IPR011055">
    <property type="entry name" value="Dup_hybrid_motif"/>
</dbReference>
<keyword evidence="2" id="KW-0472">Membrane</keyword>
<dbReference type="Proteomes" id="UP000265882">
    <property type="component" value="Unassembled WGS sequence"/>
</dbReference>
<dbReference type="InterPro" id="IPR016047">
    <property type="entry name" value="M23ase_b-sheet_dom"/>
</dbReference>
<organism evidence="4 5">
    <name type="scientific">Abyssobacteria bacterium (strain SURF_5)</name>
    <dbReference type="NCBI Taxonomy" id="2093360"/>
    <lineage>
        <taxon>Bacteria</taxon>
        <taxon>Pseudomonadati</taxon>
        <taxon>Candidatus Hydrogenedentota</taxon>
        <taxon>Candidatus Abyssobacteria</taxon>
    </lineage>
</organism>
<protein>
    <submittedName>
        <fullName evidence="4">M23 family metallopeptidase</fullName>
    </submittedName>
</protein>
<dbReference type="SUPFAM" id="SSF51261">
    <property type="entry name" value="Duplicated hybrid motif"/>
    <property type="match status" value="1"/>
</dbReference>
<comment type="caution">
    <text evidence="4">The sequence shown here is derived from an EMBL/GenBank/DDBJ whole genome shotgun (WGS) entry which is preliminary data.</text>
</comment>
<keyword evidence="2" id="KW-1133">Transmembrane helix</keyword>
<dbReference type="PANTHER" id="PTHR21666">
    <property type="entry name" value="PEPTIDASE-RELATED"/>
    <property type="match status" value="1"/>
</dbReference>
<dbReference type="EMBL" id="QZKU01000063">
    <property type="protein sequence ID" value="RJP21918.1"/>
    <property type="molecule type" value="Genomic_DNA"/>
</dbReference>
<dbReference type="CDD" id="cd12797">
    <property type="entry name" value="M23_peptidase"/>
    <property type="match status" value="1"/>
</dbReference>
<accession>A0A3A4NMU0</accession>
<dbReference type="PANTHER" id="PTHR21666:SF286">
    <property type="entry name" value="LIPOPROTEIN NLPD"/>
    <property type="match status" value="1"/>
</dbReference>
<dbReference type="GO" id="GO:0004222">
    <property type="term" value="F:metalloendopeptidase activity"/>
    <property type="evidence" value="ECO:0007669"/>
    <property type="project" value="TreeGrafter"/>
</dbReference>
<gene>
    <name evidence="4" type="ORF">C4520_08965</name>
</gene>
<name>A0A3A4NMU0_ABYX5</name>
<reference evidence="4 5" key="1">
    <citation type="journal article" date="2017" name="ISME J.">
        <title>Energy and carbon metabolisms in a deep terrestrial subsurface fluid microbial community.</title>
        <authorList>
            <person name="Momper L."/>
            <person name="Jungbluth S.P."/>
            <person name="Lee M.D."/>
            <person name="Amend J.P."/>
        </authorList>
    </citation>
    <scope>NUCLEOTIDE SEQUENCE [LARGE SCALE GENOMIC DNA]</scope>
    <source>
        <strain evidence="4">SURF_5</strain>
    </source>
</reference>
<dbReference type="FunFam" id="2.70.70.10:FF:000006">
    <property type="entry name" value="M23 family peptidase"/>
    <property type="match status" value="1"/>
</dbReference>
<proteinExistence type="predicted"/>
<evidence type="ECO:0000256" key="1">
    <source>
        <dbReference type="SAM" id="MobiDB-lite"/>
    </source>
</evidence>
<dbReference type="Gene3D" id="2.70.70.10">
    <property type="entry name" value="Glucose Permease (Domain IIA)"/>
    <property type="match status" value="1"/>
</dbReference>
<feature type="domain" description="M23ase beta-sheet core" evidence="3">
    <location>
        <begin position="201"/>
        <end position="296"/>
    </location>
</feature>
<evidence type="ECO:0000256" key="2">
    <source>
        <dbReference type="SAM" id="Phobius"/>
    </source>
</evidence>
<evidence type="ECO:0000313" key="4">
    <source>
        <dbReference type="EMBL" id="RJP21918.1"/>
    </source>
</evidence>
<evidence type="ECO:0000313" key="5">
    <source>
        <dbReference type="Proteomes" id="UP000265882"/>
    </source>
</evidence>